<reference evidence="13" key="2">
    <citation type="submission" date="2018-04" db="EMBL/GenBank/DDBJ databases">
        <authorList>
            <person name="Sheh A."/>
            <person name="Shen Z."/>
            <person name="Mannion A.J."/>
            <person name="Fox J.G."/>
        </authorList>
    </citation>
    <scope>NUCLEOTIDE SEQUENCE</scope>
    <source>
        <strain evidence="13">ATCC 49310</strain>
    </source>
</reference>
<dbReference type="OrthoDB" id="9808638at2"/>
<dbReference type="Proteomes" id="UP000029878">
    <property type="component" value="Unassembled WGS sequence"/>
</dbReference>
<proteinExistence type="inferred from homology"/>
<dbReference type="EMBL" id="JRPK02000008">
    <property type="protein sequence ID" value="TLD98708.1"/>
    <property type="molecule type" value="Genomic_DNA"/>
</dbReference>
<dbReference type="PANTHER" id="PTHR30561">
    <property type="entry name" value="SMR FAMILY PROTON-DEPENDENT DRUG EFFLUX TRANSPORTER SUGE"/>
    <property type="match status" value="1"/>
</dbReference>
<dbReference type="InterPro" id="IPR037185">
    <property type="entry name" value="EmrE-like"/>
</dbReference>
<dbReference type="SUPFAM" id="SSF103481">
    <property type="entry name" value="Multidrug resistance efflux transporter EmrE"/>
    <property type="match status" value="1"/>
</dbReference>
<dbReference type="Proteomes" id="UP001562457">
    <property type="component" value="Unassembled WGS sequence"/>
</dbReference>
<evidence type="ECO:0000256" key="8">
    <source>
        <dbReference type="ARBA" id="ARBA00039168"/>
    </source>
</evidence>
<dbReference type="GO" id="GO:0022857">
    <property type="term" value="F:transmembrane transporter activity"/>
    <property type="evidence" value="ECO:0007669"/>
    <property type="project" value="InterPro"/>
</dbReference>
<evidence type="ECO:0000313" key="15">
    <source>
        <dbReference type="Proteomes" id="UP000029878"/>
    </source>
</evidence>
<dbReference type="EMBL" id="JRPL02000001">
    <property type="protein sequence ID" value="TLD84815.1"/>
    <property type="molecule type" value="Genomic_DNA"/>
</dbReference>
<dbReference type="InterPro" id="IPR000390">
    <property type="entry name" value="Small_drug/metabolite_transptr"/>
</dbReference>
<organism evidence="13 14">
    <name type="scientific">Helicobacter trogontum</name>
    <dbReference type="NCBI Taxonomy" id="50960"/>
    <lineage>
        <taxon>Bacteria</taxon>
        <taxon>Pseudomonadati</taxon>
        <taxon>Campylobacterota</taxon>
        <taxon>Epsilonproteobacteria</taxon>
        <taxon>Campylobacterales</taxon>
        <taxon>Helicobacteraceae</taxon>
        <taxon>Helicobacter</taxon>
    </lineage>
</organism>
<evidence type="ECO:0000256" key="2">
    <source>
        <dbReference type="ARBA" id="ARBA00022448"/>
    </source>
</evidence>
<evidence type="ECO:0000313" key="12">
    <source>
        <dbReference type="EMBL" id="TLD84815.1"/>
    </source>
</evidence>
<evidence type="ECO:0000313" key="14">
    <source>
        <dbReference type="Proteomes" id="UP000029861"/>
    </source>
</evidence>
<keyword evidence="16" id="KW-1185">Reference proteome</keyword>
<dbReference type="STRING" id="50960.LS81_04880"/>
<comment type="similarity">
    <text evidence="7">Belongs to the drug/metabolite transporter (DMT) superfamily. Small multidrug resistance (SMR) (TC 2.A.7.1) family. Gdx/SugE subfamily.</text>
</comment>
<dbReference type="Proteomes" id="UP000029861">
    <property type="component" value="Unassembled WGS sequence"/>
</dbReference>
<evidence type="ECO:0000256" key="9">
    <source>
        <dbReference type="RuleBase" id="RU003942"/>
    </source>
</evidence>
<dbReference type="Gene3D" id="1.10.3730.20">
    <property type="match status" value="1"/>
</dbReference>
<evidence type="ECO:0000313" key="16">
    <source>
        <dbReference type="Proteomes" id="UP001562457"/>
    </source>
</evidence>
<reference evidence="14 15" key="1">
    <citation type="journal article" date="2014" name="Genome Announc.">
        <title>Draft genome sequences of eight enterohepatic helicobacter species isolated from both laboratory and wild rodents.</title>
        <authorList>
            <person name="Sheh A."/>
            <person name="Shen Z."/>
            <person name="Fox J.G."/>
        </authorList>
    </citation>
    <scope>NUCLEOTIDE SEQUENCE [LARGE SCALE GENOMIC DNA]</scope>
    <source>
        <strain evidence="13 14">ATCC 49310</strain>
        <strain evidence="12 15">ATCC 700114</strain>
    </source>
</reference>
<evidence type="ECO:0000256" key="6">
    <source>
        <dbReference type="ARBA" id="ARBA00023136"/>
    </source>
</evidence>
<dbReference type="EMBL" id="BAAFHN010000003">
    <property type="protein sequence ID" value="GAB0172196.1"/>
    <property type="molecule type" value="Genomic_DNA"/>
</dbReference>
<keyword evidence="2" id="KW-0813">Transport</keyword>
<gene>
    <name evidence="13" type="ORF">LS80_003520</name>
    <name evidence="12" type="ORF">LS81_000035</name>
    <name evidence="11" type="ORF">NHP164001_02090</name>
</gene>
<evidence type="ECO:0000313" key="13">
    <source>
        <dbReference type="EMBL" id="TLD98708.1"/>
    </source>
</evidence>
<dbReference type="GO" id="GO:0005886">
    <property type="term" value="C:plasma membrane"/>
    <property type="evidence" value="ECO:0007669"/>
    <property type="project" value="UniProtKB-SubCell"/>
</dbReference>
<dbReference type="InterPro" id="IPR045324">
    <property type="entry name" value="Small_multidrug_res"/>
</dbReference>
<name>A0A4U8TGV0_9HELI</name>
<dbReference type="PANTHER" id="PTHR30561:SF0">
    <property type="entry name" value="GUANIDINIUM EXPORTER"/>
    <property type="match status" value="1"/>
</dbReference>
<evidence type="ECO:0000256" key="10">
    <source>
        <dbReference type="SAM" id="Phobius"/>
    </source>
</evidence>
<keyword evidence="3" id="KW-1003">Cell membrane</keyword>
<protein>
    <recommendedName>
        <fullName evidence="8">Guanidinium exporter</fullName>
    </recommendedName>
</protein>
<dbReference type="Pfam" id="PF00893">
    <property type="entry name" value="Multi_Drug_Res"/>
    <property type="match status" value="1"/>
</dbReference>
<evidence type="ECO:0000256" key="5">
    <source>
        <dbReference type="ARBA" id="ARBA00022989"/>
    </source>
</evidence>
<evidence type="ECO:0000256" key="4">
    <source>
        <dbReference type="ARBA" id="ARBA00022692"/>
    </source>
</evidence>
<evidence type="ECO:0000256" key="3">
    <source>
        <dbReference type="ARBA" id="ARBA00022475"/>
    </source>
</evidence>
<evidence type="ECO:0000313" key="11">
    <source>
        <dbReference type="EMBL" id="GAB0172196.1"/>
    </source>
</evidence>
<comment type="caution">
    <text evidence="13">The sequence shown here is derived from an EMBL/GenBank/DDBJ whole genome shotgun (WGS) entry which is preliminary data.</text>
</comment>
<feature type="transmembrane region" description="Helical" evidence="10">
    <location>
        <begin position="57"/>
        <end position="78"/>
    </location>
</feature>
<evidence type="ECO:0000256" key="7">
    <source>
        <dbReference type="ARBA" id="ARBA00038151"/>
    </source>
</evidence>
<feature type="transmembrane region" description="Helical" evidence="10">
    <location>
        <begin position="85"/>
        <end position="104"/>
    </location>
</feature>
<comment type="subcellular location">
    <subcellularLocation>
        <location evidence="1 9">Cell membrane</location>
        <topology evidence="1 9">Multi-pass membrane protein</topology>
    </subcellularLocation>
</comment>
<accession>A0A4U8TGV0</accession>
<reference evidence="11 16" key="3">
    <citation type="submission" date="2024-06" db="EMBL/GenBank/DDBJ databases">
        <title>Draft genome sequence of Helicobacter trogontum NHP16-4001.</title>
        <authorList>
            <person name="Rimbara E."/>
            <person name="Suzuki M."/>
        </authorList>
    </citation>
    <scope>NUCLEOTIDE SEQUENCE [LARGE SCALE GENOMIC DNA]</scope>
    <source>
        <strain evidence="11 16">NHP16-4001</strain>
    </source>
</reference>
<feature type="transmembrane region" description="Helical" evidence="10">
    <location>
        <begin position="31"/>
        <end position="51"/>
    </location>
</feature>
<sequence>MIYWVLLVISGMFEIAGVWTMKKIIDTKNKLYILCLAVVLAGSFSCLSIAMREISMGVAYAIWTGIGSAGGVLVGIIFFKEDKSFLKIFCVCVIIASSVGLKALS</sequence>
<keyword evidence="6 10" id="KW-0472">Membrane</keyword>
<keyword evidence="4 9" id="KW-0812">Transmembrane</keyword>
<evidence type="ECO:0000256" key="1">
    <source>
        <dbReference type="ARBA" id="ARBA00004651"/>
    </source>
</evidence>
<dbReference type="AlphaFoldDB" id="A0A4U8TGV0"/>
<keyword evidence="5 10" id="KW-1133">Transmembrane helix</keyword>